<dbReference type="SUPFAM" id="SSF53756">
    <property type="entry name" value="UDP-Glycosyltransferase/glycogen phosphorylase"/>
    <property type="match status" value="1"/>
</dbReference>
<dbReference type="Pfam" id="PF13439">
    <property type="entry name" value="Glyco_transf_4"/>
    <property type="match status" value="1"/>
</dbReference>
<dbReference type="GO" id="GO:0016757">
    <property type="term" value="F:glycosyltransferase activity"/>
    <property type="evidence" value="ECO:0007669"/>
    <property type="project" value="UniProtKB-KW"/>
</dbReference>
<dbReference type="InterPro" id="IPR028098">
    <property type="entry name" value="Glyco_trans_4-like_N"/>
</dbReference>
<protein>
    <submittedName>
        <fullName evidence="2">Glycosyltransferase</fullName>
        <ecNumber evidence="2">2.4.-.-</ecNumber>
    </submittedName>
</protein>
<keyword evidence="2" id="KW-0328">Glycosyltransferase</keyword>
<dbReference type="Gene3D" id="3.40.50.2000">
    <property type="entry name" value="Glycogen Phosphorylase B"/>
    <property type="match status" value="2"/>
</dbReference>
<keyword evidence="2" id="KW-0808">Transferase</keyword>
<name>A0ABT1LFA4_9HYPH</name>
<feature type="domain" description="Glycosyltransferase subfamily 4-like N-terminal" evidence="1">
    <location>
        <begin position="20"/>
        <end position="128"/>
    </location>
</feature>
<sequence>MSLTVLSVAYPFAPVSPDTVGGAEQVLGWIDRALVEAGHRSLVVASEGSRVAGELVATPACEGPLTNAVLAAGRARCRAAIAETLRREAVDVVHLHGVDAYETLPPSGPPAVVTLHLPPSWYPEALFRPSRPDTFLLPVSASQAAACPRGAALLEPIENGVPVDDLARARHARRSFALFLGRICPEKGVDAAIRAARRAGVPLLAAGELYPYPAHRAYFEGEVRPLLDEARRFIGPVGFARKRRLLSAARCVLIPSRVAETSSLVAREAAACGTPVIAFPNGALRDAVVDGVTGFLVDDEEQMASAIGRADRIDPAACRAVARERFDARRMTDAVLDLYARLAVRPALRATP</sequence>
<dbReference type="EC" id="2.4.-.-" evidence="2"/>
<keyword evidence="3" id="KW-1185">Reference proteome</keyword>
<comment type="caution">
    <text evidence="2">The sequence shown here is derived from an EMBL/GenBank/DDBJ whole genome shotgun (WGS) entry which is preliminary data.</text>
</comment>
<reference evidence="2 3" key="1">
    <citation type="submission" date="2022-07" db="EMBL/GenBank/DDBJ databases">
        <authorList>
            <person name="Li W.-J."/>
            <person name="Deng Q.-Q."/>
        </authorList>
    </citation>
    <scope>NUCLEOTIDE SEQUENCE [LARGE SCALE GENOMIC DNA]</scope>
    <source>
        <strain evidence="2 3">SYSU M60028</strain>
    </source>
</reference>
<evidence type="ECO:0000259" key="1">
    <source>
        <dbReference type="Pfam" id="PF13439"/>
    </source>
</evidence>
<dbReference type="PANTHER" id="PTHR12526:SF595">
    <property type="entry name" value="BLL5217 PROTEIN"/>
    <property type="match status" value="1"/>
</dbReference>
<evidence type="ECO:0000313" key="3">
    <source>
        <dbReference type="Proteomes" id="UP001205890"/>
    </source>
</evidence>
<gene>
    <name evidence="2" type="ORF">NK718_10410</name>
</gene>
<proteinExistence type="predicted"/>
<dbReference type="Proteomes" id="UP001205890">
    <property type="component" value="Unassembled WGS sequence"/>
</dbReference>
<dbReference type="EMBL" id="JANCLU010000008">
    <property type="protein sequence ID" value="MCP8938928.1"/>
    <property type="molecule type" value="Genomic_DNA"/>
</dbReference>
<evidence type="ECO:0000313" key="2">
    <source>
        <dbReference type="EMBL" id="MCP8938928.1"/>
    </source>
</evidence>
<dbReference type="PANTHER" id="PTHR12526">
    <property type="entry name" value="GLYCOSYLTRANSFERASE"/>
    <property type="match status" value="1"/>
</dbReference>
<accession>A0ABT1LFA4</accession>
<dbReference type="Pfam" id="PF13692">
    <property type="entry name" value="Glyco_trans_1_4"/>
    <property type="match status" value="1"/>
</dbReference>
<organism evidence="2 3">
    <name type="scientific">Alsobacter ponti</name>
    <dbReference type="NCBI Taxonomy" id="2962936"/>
    <lineage>
        <taxon>Bacteria</taxon>
        <taxon>Pseudomonadati</taxon>
        <taxon>Pseudomonadota</taxon>
        <taxon>Alphaproteobacteria</taxon>
        <taxon>Hyphomicrobiales</taxon>
        <taxon>Alsobacteraceae</taxon>
        <taxon>Alsobacter</taxon>
    </lineage>
</organism>
<dbReference type="RefSeq" id="WP_254741453.1">
    <property type="nucleotide sequence ID" value="NZ_JANCLU010000008.1"/>
</dbReference>